<dbReference type="SUPFAM" id="SSF57829">
    <property type="entry name" value="Zn-binding ribosomal proteins"/>
    <property type="match status" value="1"/>
</dbReference>
<proteinExistence type="inferred from homology"/>
<name>A0A146KAD6_9EUKA</name>
<protein>
    <submittedName>
        <fullName evidence="4">Ribosomal protein L37a</fullName>
    </submittedName>
</protein>
<dbReference type="GO" id="GO:1990904">
    <property type="term" value="C:ribonucleoprotein complex"/>
    <property type="evidence" value="ECO:0007669"/>
    <property type="project" value="UniProtKB-KW"/>
</dbReference>
<dbReference type="PANTHER" id="PTHR48129:SF1">
    <property type="entry name" value="LARGE RIBOSOMAL SUBUNIT PROTEIN EL43"/>
    <property type="match status" value="1"/>
</dbReference>
<dbReference type="Pfam" id="PF01780">
    <property type="entry name" value="Ribosomal_L37ae"/>
    <property type="match status" value="1"/>
</dbReference>
<dbReference type="InterPro" id="IPR002674">
    <property type="entry name" value="Ribosomal_eL43"/>
</dbReference>
<dbReference type="GO" id="GO:0005840">
    <property type="term" value="C:ribosome"/>
    <property type="evidence" value="ECO:0007669"/>
    <property type="project" value="UniProtKB-KW"/>
</dbReference>
<dbReference type="InterPro" id="IPR011332">
    <property type="entry name" value="Ribosomal_zn-bd"/>
</dbReference>
<keyword evidence="2 4" id="KW-0689">Ribosomal protein</keyword>
<dbReference type="AlphaFoldDB" id="A0A146KAD6"/>
<evidence type="ECO:0000313" key="4">
    <source>
        <dbReference type="EMBL" id="JAP92476.1"/>
    </source>
</evidence>
<dbReference type="InterPro" id="IPR050522">
    <property type="entry name" value="Ribosomal_protein_eL43"/>
</dbReference>
<dbReference type="GO" id="GO:0006412">
    <property type="term" value="P:translation"/>
    <property type="evidence" value="ECO:0007669"/>
    <property type="project" value="InterPro"/>
</dbReference>
<dbReference type="GO" id="GO:0003735">
    <property type="term" value="F:structural constituent of ribosome"/>
    <property type="evidence" value="ECO:0007669"/>
    <property type="project" value="InterPro"/>
</dbReference>
<evidence type="ECO:0000256" key="1">
    <source>
        <dbReference type="ARBA" id="ARBA00008672"/>
    </source>
</evidence>
<accession>A0A146KAD6</accession>
<comment type="similarity">
    <text evidence="1">Belongs to the eukaryotic ribosomal protein eL43 family.</text>
</comment>
<dbReference type="PANTHER" id="PTHR48129">
    <property type="entry name" value="60S RIBOSOMAL PROTEIN L37A"/>
    <property type="match status" value="1"/>
</dbReference>
<organism evidence="4">
    <name type="scientific">Trepomonas sp. PC1</name>
    <dbReference type="NCBI Taxonomy" id="1076344"/>
    <lineage>
        <taxon>Eukaryota</taxon>
        <taxon>Metamonada</taxon>
        <taxon>Diplomonadida</taxon>
        <taxon>Hexamitidae</taxon>
        <taxon>Hexamitinae</taxon>
        <taxon>Trepomonas</taxon>
    </lineage>
</organism>
<evidence type="ECO:0000256" key="3">
    <source>
        <dbReference type="ARBA" id="ARBA00023274"/>
    </source>
</evidence>
<dbReference type="InterPro" id="IPR011331">
    <property type="entry name" value="Ribosomal_eL37/eL43"/>
</dbReference>
<keyword evidence="3" id="KW-0687">Ribonucleoprotein</keyword>
<gene>
    <name evidence="4" type="ORF">TPC1_15570</name>
</gene>
<dbReference type="NCBIfam" id="TIGR00280">
    <property type="entry name" value="eL43_euk_arch"/>
    <property type="match status" value="1"/>
</dbReference>
<evidence type="ECO:0000256" key="2">
    <source>
        <dbReference type="ARBA" id="ARBA00022980"/>
    </source>
</evidence>
<dbReference type="Gene3D" id="2.20.25.30">
    <property type="match status" value="1"/>
</dbReference>
<reference evidence="4" key="1">
    <citation type="submission" date="2015-07" db="EMBL/GenBank/DDBJ databases">
        <title>Adaptation to a free-living lifestyle via gene acquisitions in the diplomonad Trepomonas sp. PC1.</title>
        <authorList>
            <person name="Xu F."/>
            <person name="Jerlstrom-Hultqvist J."/>
            <person name="Kolisko M."/>
            <person name="Simpson A.G.B."/>
            <person name="Roger A.J."/>
            <person name="Svard S.G."/>
            <person name="Andersson J.O."/>
        </authorList>
    </citation>
    <scope>NUCLEOTIDE SEQUENCE</scope>
    <source>
        <strain evidence="4">PC1</strain>
    </source>
</reference>
<dbReference type="NCBIfam" id="NF003058">
    <property type="entry name" value="PRK03976.1"/>
    <property type="match status" value="1"/>
</dbReference>
<dbReference type="HAMAP" id="MF_00327">
    <property type="entry name" value="Ribosomal_eL43"/>
    <property type="match status" value="1"/>
</dbReference>
<sequence length="89" mass="10017">MARRTQKVGITGKYGTRYGRAARKQLLTIEVQQRTQYTCPFCAKDKVTRDACGIWNCRSCKKQMAGGAYTLNTQAGNTVRATVRRIRAL</sequence>
<dbReference type="EMBL" id="GDID01004130">
    <property type="protein sequence ID" value="JAP92476.1"/>
    <property type="molecule type" value="Transcribed_RNA"/>
</dbReference>